<keyword evidence="2" id="KW-0560">Oxidoreductase</keyword>
<evidence type="ECO:0000313" key="5">
    <source>
        <dbReference type="EMBL" id="SFH36190.1"/>
    </source>
</evidence>
<keyword evidence="4" id="KW-0472">Membrane</keyword>
<feature type="transmembrane region" description="Helical" evidence="4">
    <location>
        <begin position="131"/>
        <end position="151"/>
    </location>
</feature>
<keyword evidence="4" id="KW-0812">Transmembrane</keyword>
<evidence type="ECO:0000256" key="3">
    <source>
        <dbReference type="ARBA" id="ARBA00023004"/>
    </source>
</evidence>
<dbReference type="GO" id="GO:0016491">
    <property type="term" value="F:oxidoreductase activity"/>
    <property type="evidence" value="ECO:0007669"/>
    <property type="project" value="UniProtKB-KW"/>
</dbReference>
<gene>
    <name evidence="5" type="ORF">SAMN04488066_1021</name>
</gene>
<dbReference type="PANTHER" id="PTHR35457:SF1">
    <property type="entry name" value="HEME A SYNTHASE"/>
    <property type="match status" value="1"/>
</dbReference>
<feature type="transmembrane region" description="Helical" evidence="4">
    <location>
        <begin position="194"/>
        <end position="214"/>
    </location>
</feature>
<dbReference type="OrthoDB" id="336837at2157"/>
<dbReference type="InterPro" id="IPR050450">
    <property type="entry name" value="COX15/CtaA_HemeA_synthase"/>
</dbReference>
<evidence type="ECO:0000313" key="6">
    <source>
        <dbReference type="Proteomes" id="UP000323537"/>
    </source>
</evidence>
<keyword evidence="3" id="KW-0408">Iron</keyword>
<feature type="transmembrane region" description="Helical" evidence="4">
    <location>
        <begin position="98"/>
        <end position="125"/>
    </location>
</feature>
<feature type="transmembrane region" description="Helical" evidence="4">
    <location>
        <begin position="163"/>
        <end position="182"/>
    </location>
</feature>
<evidence type="ECO:0000256" key="2">
    <source>
        <dbReference type="ARBA" id="ARBA00023002"/>
    </source>
</evidence>
<name>A0A1I2ZEQ8_9EURY</name>
<organism evidence="5 6">
    <name type="scientific">Halorubrum aquaticum</name>
    <dbReference type="NCBI Taxonomy" id="387340"/>
    <lineage>
        <taxon>Archaea</taxon>
        <taxon>Methanobacteriati</taxon>
        <taxon>Methanobacteriota</taxon>
        <taxon>Stenosarchaea group</taxon>
        <taxon>Halobacteria</taxon>
        <taxon>Halobacteriales</taxon>
        <taxon>Haloferacaceae</taxon>
        <taxon>Halorubrum</taxon>
    </lineage>
</organism>
<feature type="transmembrane region" description="Helical" evidence="4">
    <location>
        <begin position="235"/>
        <end position="257"/>
    </location>
</feature>
<dbReference type="AlphaFoldDB" id="A0A1I2ZEQ8"/>
<feature type="transmembrane region" description="Helical" evidence="4">
    <location>
        <begin position="64"/>
        <end position="86"/>
    </location>
</feature>
<dbReference type="Proteomes" id="UP000323537">
    <property type="component" value="Unassembled WGS sequence"/>
</dbReference>
<keyword evidence="1" id="KW-0479">Metal-binding</keyword>
<dbReference type="GO" id="GO:0046872">
    <property type="term" value="F:metal ion binding"/>
    <property type="evidence" value="ECO:0007669"/>
    <property type="project" value="UniProtKB-KW"/>
</dbReference>
<proteinExistence type="predicted"/>
<keyword evidence="4" id="KW-1133">Transmembrane helix</keyword>
<evidence type="ECO:0000256" key="1">
    <source>
        <dbReference type="ARBA" id="ARBA00022723"/>
    </source>
</evidence>
<feature type="transmembrane region" description="Helical" evidence="4">
    <location>
        <begin position="263"/>
        <end position="282"/>
    </location>
</feature>
<dbReference type="PANTHER" id="PTHR35457">
    <property type="entry name" value="HEME A SYNTHASE"/>
    <property type="match status" value="1"/>
</dbReference>
<sequence>MSLRPAWLTFRRYAAATTGMTLTLFALGVYTAATGSGLACQAQWPLCSDQLIPALTINPDFIEWFHRVWAMVTGFLILGVAGWSWLGSLDRRTRIAATLAVVILPVQIAVGAITVTIGGLVPGGYTVSTHAAHLIVALGIFTLLGLATMWGGDRPGSARLLRVALGVAVGGILASAVFSRAVPLLTYSPGGQAAFYIAGLSAHLGLVATLVVATEAKEGAVSGLGSSTARTVRRLATGSMAALVVTLLLGRDLVLYTATWQRANLVALALALALAAGAAWVLRGADTAAGRSTPVGGD</sequence>
<dbReference type="EMBL" id="FOPZ01000002">
    <property type="protein sequence ID" value="SFH36190.1"/>
    <property type="molecule type" value="Genomic_DNA"/>
</dbReference>
<evidence type="ECO:0000256" key="4">
    <source>
        <dbReference type="SAM" id="Phobius"/>
    </source>
</evidence>
<feature type="transmembrane region" description="Helical" evidence="4">
    <location>
        <begin position="21"/>
        <end position="44"/>
    </location>
</feature>
<keyword evidence="6" id="KW-1185">Reference proteome</keyword>
<accession>A0A1I2ZEQ8</accession>
<protein>
    <submittedName>
        <fullName evidence="5">Cytochrome c oxidase assembly protein subunit 15</fullName>
    </submittedName>
</protein>
<reference evidence="5 6" key="1">
    <citation type="submission" date="2016-10" db="EMBL/GenBank/DDBJ databases">
        <authorList>
            <person name="Varghese N."/>
            <person name="Submissions S."/>
        </authorList>
    </citation>
    <scope>NUCLEOTIDE SEQUENCE [LARGE SCALE GENOMIC DNA]</scope>
    <source>
        <strain evidence="5 6">CGMCC 1.6377</strain>
    </source>
</reference>